<dbReference type="EMBL" id="OZ034815">
    <property type="protein sequence ID" value="CAL1367477.1"/>
    <property type="molecule type" value="Genomic_DNA"/>
</dbReference>
<feature type="compositionally biased region" description="Basic and acidic residues" evidence="1">
    <location>
        <begin position="1"/>
        <end position="13"/>
    </location>
</feature>
<evidence type="ECO:0000313" key="2">
    <source>
        <dbReference type="EMBL" id="CAL1367477.1"/>
    </source>
</evidence>
<feature type="region of interest" description="Disordered" evidence="1">
    <location>
        <begin position="1"/>
        <end position="66"/>
    </location>
</feature>
<feature type="compositionally biased region" description="Basic and acidic residues" evidence="1">
    <location>
        <begin position="21"/>
        <end position="34"/>
    </location>
</feature>
<accession>A0AAV2D6W4</accession>
<name>A0AAV2D6W4_9ROSI</name>
<evidence type="ECO:0000256" key="1">
    <source>
        <dbReference type="SAM" id="MobiDB-lite"/>
    </source>
</evidence>
<dbReference type="Proteomes" id="UP001497516">
    <property type="component" value="Chromosome 2"/>
</dbReference>
<sequence length="89" mass="10261">MWFDSMKKEQAKEELEEEEREREARAAQERHDVENQILTGNEAPGVRGAVHGSRTGDFMKEARDAEKKEWRKVMETTSVTSTSTANEFT</sequence>
<keyword evidence="3" id="KW-1185">Reference proteome</keyword>
<dbReference type="AlphaFoldDB" id="A0AAV2D6W4"/>
<reference evidence="2 3" key="1">
    <citation type="submission" date="2024-04" db="EMBL/GenBank/DDBJ databases">
        <authorList>
            <person name="Fracassetti M."/>
        </authorList>
    </citation>
    <scope>NUCLEOTIDE SEQUENCE [LARGE SCALE GENOMIC DNA]</scope>
</reference>
<evidence type="ECO:0000313" key="3">
    <source>
        <dbReference type="Proteomes" id="UP001497516"/>
    </source>
</evidence>
<gene>
    <name evidence="2" type="ORF">LTRI10_LOCUS11124</name>
</gene>
<proteinExistence type="predicted"/>
<protein>
    <submittedName>
        <fullName evidence="2">Uncharacterized protein</fullName>
    </submittedName>
</protein>
<feature type="compositionally biased region" description="Basic and acidic residues" evidence="1">
    <location>
        <begin position="57"/>
        <end position="66"/>
    </location>
</feature>
<organism evidence="2 3">
    <name type="scientific">Linum trigynum</name>
    <dbReference type="NCBI Taxonomy" id="586398"/>
    <lineage>
        <taxon>Eukaryota</taxon>
        <taxon>Viridiplantae</taxon>
        <taxon>Streptophyta</taxon>
        <taxon>Embryophyta</taxon>
        <taxon>Tracheophyta</taxon>
        <taxon>Spermatophyta</taxon>
        <taxon>Magnoliopsida</taxon>
        <taxon>eudicotyledons</taxon>
        <taxon>Gunneridae</taxon>
        <taxon>Pentapetalae</taxon>
        <taxon>rosids</taxon>
        <taxon>fabids</taxon>
        <taxon>Malpighiales</taxon>
        <taxon>Linaceae</taxon>
        <taxon>Linum</taxon>
    </lineage>
</organism>